<dbReference type="OrthoDB" id="2189254at2759"/>
<dbReference type="Proteomes" id="UP000541444">
    <property type="component" value="Unassembled WGS sequence"/>
</dbReference>
<dbReference type="PROSITE" id="PS51386">
    <property type="entry name" value="RINT1_TIP20"/>
    <property type="match status" value="1"/>
</dbReference>
<dbReference type="GO" id="GO:0006888">
    <property type="term" value="P:endoplasmic reticulum to Golgi vesicle-mediated transport"/>
    <property type="evidence" value="ECO:0007669"/>
    <property type="project" value="InterPro"/>
</dbReference>
<dbReference type="AlphaFoldDB" id="A0A7J7NA26"/>
<reference evidence="1 2" key="1">
    <citation type="journal article" date="2020" name="IScience">
        <title>Genome Sequencing of the Endangered Kingdonia uniflora (Circaeasteraceae, Ranunculales) Reveals Potential Mechanisms of Evolutionary Specialization.</title>
        <authorList>
            <person name="Sun Y."/>
            <person name="Deng T."/>
            <person name="Zhang A."/>
            <person name="Moore M.J."/>
            <person name="Landis J.B."/>
            <person name="Lin N."/>
            <person name="Zhang H."/>
            <person name="Zhang X."/>
            <person name="Huang J."/>
            <person name="Zhang X."/>
            <person name="Sun H."/>
            <person name="Wang H."/>
        </authorList>
    </citation>
    <scope>NUCLEOTIDE SEQUENCE [LARGE SCALE GENOMIC DNA]</scope>
    <source>
        <strain evidence="1">TB1705</strain>
        <tissue evidence="1">Leaf</tissue>
    </source>
</reference>
<name>A0A7J7NA26_9MAGN</name>
<dbReference type="InterPro" id="IPR042044">
    <property type="entry name" value="EXOC6PINT-1/Sec15/Tip20_C_dom2"/>
</dbReference>
<dbReference type="InterPro" id="IPR007528">
    <property type="entry name" value="RINT1_Tip20"/>
</dbReference>
<evidence type="ECO:0000313" key="2">
    <source>
        <dbReference type="Proteomes" id="UP000541444"/>
    </source>
</evidence>
<dbReference type="EMBL" id="JACGCM010000957">
    <property type="protein sequence ID" value="KAF6163852.1"/>
    <property type="molecule type" value="Genomic_DNA"/>
</dbReference>
<keyword evidence="2" id="KW-1185">Reference proteome</keyword>
<gene>
    <name evidence="1" type="ORF">GIB67_024707</name>
</gene>
<dbReference type="PANTHER" id="PTHR13520:SF0">
    <property type="entry name" value="RAD50-INTERACTING PROTEIN 1"/>
    <property type="match status" value="1"/>
</dbReference>
<dbReference type="Pfam" id="PF04437">
    <property type="entry name" value="RINT1_TIP1"/>
    <property type="match status" value="1"/>
</dbReference>
<evidence type="ECO:0000313" key="1">
    <source>
        <dbReference type="EMBL" id="KAF6163852.1"/>
    </source>
</evidence>
<dbReference type="Gene3D" id="1.20.58.670">
    <property type="entry name" value="Dsl1p vesicle tethering complex, Tip20p subunit, domain D"/>
    <property type="match status" value="1"/>
</dbReference>
<sequence>MEALLVLPNPNELSPIVLIYLNQHFNTHQDLSTKPSSLSTQLKKNCGDLDKNLTTLHNNLSSLISQWSSRSNSLTNGLNQLQFKFQELGLASFQERIGVILGEELPILVREVRRIETVRVYAETTLRLEALIGDLEDAVFCFMNPSTMKRFSGNLLKTSSLAVGHIKNFEWKQQKLLLAVMSINVIEDVLANISKTRSNWYHLLKTVDGRVDDSLASLRLQAQADYRALLASLGWPPHLLTSELDRERGLEIPNPLVLMQGEEKERYSQAFLALCALQQLQIRREERLVNLVGQKWNSMLGLWTIDELVSLIASKTEPHFLKWFDQPKFIFALVYKITRAFVGGVDDILQPLTDKARLVGFSAKEAWVSAMVKMLSAYLAKRVFCILVEKYTDKKKRLEVTYSWLHLIDLIIAFDKRMQSLASLGFEGYSRKVSVLSIFCDKPDWLRIWAKIELKDGLDKLKGDLLNEGAWLMNDKQETDKEFKFESLIIPIKEDYKAPLIAESVIKITKDMIERCQNLQNIVLRSEFIRSSAIKFLWHFFSDLLKHCNKAEFTNVDGLMRVCGSINIARYIESILREWSEDVNFLEMIMAEIRSNIAHVRSNNLDDKSFFFWEEIKWLRKLETEWVAEIMADFLRKFEMLAWNYVHNKEQWGRKRDHRAVSDELVEALDDLRNGLQFCKTGLNSKDFLDLWRSVADGLDHFIFSAIVMSDTVFSKCGVDQLSTDIQALFLVFQPLCSRPKAFFPCIRDSLMLFGMDFEDVYQLQVVLSEGIKGVEILRSRGILSVSCHQAEKILNSRKFGV</sequence>
<accession>A0A7J7NA26</accession>
<protein>
    <recommendedName>
        <fullName evidence="3">RINT1-like protein MAG2L</fullName>
    </recommendedName>
</protein>
<evidence type="ECO:0008006" key="3">
    <source>
        <dbReference type="Google" id="ProtNLM"/>
    </source>
</evidence>
<dbReference type="GO" id="GO:0060628">
    <property type="term" value="P:regulation of ER to Golgi vesicle-mediated transport"/>
    <property type="evidence" value="ECO:0007669"/>
    <property type="project" value="TreeGrafter"/>
</dbReference>
<dbReference type="PANTHER" id="PTHR13520">
    <property type="entry name" value="RAD50-INTERACTING PROTEIN 1 RINT-1"/>
    <property type="match status" value="1"/>
</dbReference>
<comment type="caution">
    <text evidence="1">The sequence shown here is derived from an EMBL/GenBank/DDBJ whole genome shotgun (WGS) entry which is preliminary data.</text>
</comment>
<dbReference type="GO" id="GO:0006890">
    <property type="term" value="P:retrograde vesicle-mediated transport, Golgi to endoplasmic reticulum"/>
    <property type="evidence" value="ECO:0007669"/>
    <property type="project" value="InterPro"/>
</dbReference>
<proteinExistence type="predicted"/>
<organism evidence="1 2">
    <name type="scientific">Kingdonia uniflora</name>
    <dbReference type="NCBI Taxonomy" id="39325"/>
    <lineage>
        <taxon>Eukaryota</taxon>
        <taxon>Viridiplantae</taxon>
        <taxon>Streptophyta</taxon>
        <taxon>Embryophyta</taxon>
        <taxon>Tracheophyta</taxon>
        <taxon>Spermatophyta</taxon>
        <taxon>Magnoliopsida</taxon>
        <taxon>Ranunculales</taxon>
        <taxon>Circaeasteraceae</taxon>
        <taxon>Kingdonia</taxon>
    </lineage>
</organism>
<dbReference type="GO" id="GO:0070939">
    <property type="term" value="C:Dsl1/NZR complex"/>
    <property type="evidence" value="ECO:0007669"/>
    <property type="project" value="InterPro"/>
</dbReference>